<organism evidence="2 3">
    <name type="scientific">Geodermatophilus telluris</name>
    <dbReference type="NCBI Taxonomy" id="1190417"/>
    <lineage>
        <taxon>Bacteria</taxon>
        <taxon>Bacillati</taxon>
        <taxon>Actinomycetota</taxon>
        <taxon>Actinomycetes</taxon>
        <taxon>Geodermatophilales</taxon>
        <taxon>Geodermatophilaceae</taxon>
        <taxon>Geodermatophilus</taxon>
    </lineage>
</organism>
<protein>
    <submittedName>
        <fullName evidence="2">Uncharacterized protein</fullName>
    </submittedName>
</protein>
<dbReference type="Proteomes" id="UP000199416">
    <property type="component" value="Unassembled WGS sequence"/>
</dbReference>
<dbReference type="STRING" id="1190417.SAMN05660690_2932"/>
<gene>
    <name evidence="2" type="ORF">SAMN05660690_2932</name>
</gene>
<evidence type="ECO:0000256" key="1">
    <source>
        <dbReference type="SAM" id="MobiDB-lite"/>
    </source>
</evidence>
<evidence type="ECO:0000313" key="3">
    <source>
        <dbReference type="Proteomes" id="UP000199416"/>
    </source>
</evidence>
<name>A0A1G6QIC3_9ACTN</name>
<sequence>MDSSTRVDRPVPATGRHREESGPIAFTNAGDIVFLAQGGTLRYFYSFGGADRGFQQAGADIKTPNNGAEVVAFDQSKQKLTNGTTTYRVSFRNLGPGGIFFNIQGGGAA</sequence>
<feature type="region of interest" description="Disordered" evidence="1">
    <location>
        <begin position="1"/>
        <end position="22"/>
    </location>
</feature>
<proteinExistence type="predicted"/>
<dbReference type="EMBL" id="FMZF01000004">
    <property type="protein sequence ID" value="SDC92073.1"/>
    <property type="molecule type" value="Genomic_DNA"/>
</dbReference>
<keyword evidence="3" id="KW-1185">Reference proteome</keyword>
<evidence type="ECO:0000313" key="2">
    <source>
        <dbReference type="EMBL" id="SDC92073.1"/>
    </source>
</evidence>
<reference evidence="3" key="1">
    <citation type="submission" date="2016-10" db="EMBL/GenBank/DDBJ databases">
        <authorList>
            <person name="Varghese N."/>
            <person name="Submissions S."/>
        </authorList>
    </citation>
    <scope>NUCLEOTIDE SEQUENCE [LARGE SCALE GENOMIC DNA]</scope>
    <source>
        <strain evidence="3">DSM 45421</strain>
    </source>
</reference>
<accession>A0A1G6QIC3</accession>
<dbReference type="AlphaFoldDB" id="A0A1G6QIC3"/>